<feature type="transmembrane region" description="Helical" evidence="6">
    <location>
        <begin position="368"/>
        <end position="386"/>
    </location>
</feature>
<gene>
    <name evidence="8" type="ORF">ACFSDA_08520</name>
</gene>
<evidence type="ECO:0000256" key="2">
    <source>
        <dbReference type="ARBA" id="ARBA00022692"/>
    </source>
</evidence>
<dbReference type="Proteomes" id="UP001597280">
    <property type="component" value="Unassembled WGS sequence"/>
</dbReference>
<feature type="compositionally biased region" description="Low complexity" evidence="5">
    <location>
        <begin position="14"/>
        <end position="30"/>
    </location>
</feature>
<evidence type="ECO:0000259" key="7">
    <source>
        <dbReference type="PROSITE" id="PS50850"/>
    </source>
</evidence>
<reference evidence="9" key="1">
    <citation type="journal article" date="2019" name="Int. J. Syst. Evol. Microbiol.">
        <title>The Global Catalogue of Microorganisms (GCM) 10K type strain sequencing project: providing services to taxonomists for standard genome sequencing and annotation.</title>
        <authorList>
            <consortium name="The Broad Institute Genomics Platform"/>
            <consortium name="The Broad Institute Genome Sequencing Center for Infectious Disease"/>
            <person name="Wu L."/>
            <person name="Ma J."/>
        </authorList>
    </citation>
    <scope>NUCLEOTIDE SEQUENCE [LARGE SCALE GENOMIC DNA]</scope>
    <source>
        <strain evidence="9">JCM 11650</strain>
    </source>
</reference>
<evidence type="ECO:0000256" key="6">
    <source>
        <dbReference type="SAM" id="Phobius"/>
    </source>
</evidence>
<name>A0ABW4PWM6_9MICO</name>
<comment type="caution">
    <text evidence="8">The sequence shown here is derived from an EMBL/GenBank/DDBJ whole genome shotgun (WGS) entry which is preliminary data.</text>
</comment>
<dbReference type="Pfam" id="PF07690">
    <property type="entry name" value="MFS_1"/>
    <property type="match status" value="1"/>
</dbReference>
<feature type="transmembrane region" description="Helical" evidence="6">
    <location>
        <begin position="73"/>
        <end position="93"/>
    </location>
</feature>
<evidence type="ECO:0000313" key="8">
    <source>
        <dbReference type="EMBL" id="MFD1835121.1"/>
    </source>
</evidence>
<dbReference type="InterPro" id="IPR036259">
    <property type="entry name" value="MFS_trans_sf"/>
</dbReference>
<organism evidence="8 9">
    <name type="scientific">Brachybacterium rhamnosum</name>
    <dbReference type="NCBI Taxonomy" id="173361"/>
    <lineage>
        <taxon>Bacteria</taxon>
        <taxon>Bacillati</taxon>
        <taxon>Actinomycetota</taxon>
        <taxon>Actinomycetes</taxon>
        <taxon>Micrococcales</taxon>
        <taxon>Dermabacteraceae</taxon>
        <taxon>Brachybacterium</taxon>
    </lineage>
</organism>
<sequence>MSSSLRAPAPTPPALAAHAPPTGPAADPDPAAGALTHGGLAVLLLAYAPVNIVFGSANVLADPIGRDLGADASGQQLVLAAYTTAFAASLVIAGRLGDRWGRRRLLLVGSLSMVLVSVLTAFAPTLHTAVVLRVLLGIAAGLLTPQVLSTIRAAAPEPLRTTGLMLFAAVAGVSTVVGQLMAGLVASALPEHLGWRAVQLLIGLIALIGAAGLPRVPRTRSSAPLALDAGGAALLGSTLLLLVIPLTLGRSAGWPLWTLLSLAAGVLALALFWILQRRSERAGRLGVVPPSALALPVVHRGLLMALLFFVTYGAFLYEVTSFAQLRTDGGTLGPALLVLGFGIAFVTASALLPRLLPGAGPRAMTRAAVAQALALLALAALVLTGHSSPMALQWGLVPLGAAQALMFGPLLSTVLSQAPQRAAGIASGLFTTAQQLGLTLGVAVLGGLFRGLAGADGGAADHALVIVLAVHALCALVFAALARSLRQSTGTSSRK</sequence>
<evidence type="ECO:0000256" key="1">
    <source>
        <dbReference type="ARBA" id="ARBA00004651"/>
    </source>
</evidence>
<proteinExistence type="predicted"/>
<evidence type="ECO:0000256" key="3">
    <source>
        <dbReference type="ARBA" id="ARBA00022989"/>
    </source>
</evidence>
<dbReference type="PANTHER" id="PTHR42718">
    <property type="entry name" value="MAJOR FACILITATOR SUPERFAMILY MULTIDRUG TRANSPORTER MFSC"/>
    <property type="match status" value="1"/>
</dbReference>
<comment type="subcellular location">
    <subcellularLocation>
        <location evidence="1">Cell membrane</location>
        <topology evidence="1">Multi-pass membrane protein</topology>
    </subcellularLocation>
</comment>
<dbReference type="Gene3D" id="1.20.1250.20">
    <property type="entry name" value="MFS general substrate transporter like domains"/>
    <property type="match status" value="2"/>
</dbReference>
<dbReference type="RefSeq" id="WP_343904312.1">
    <property type="nucleotide sequence ID" value="NZ_BAAAIS010000002.1"/>
</dbReference>
<keyword evidence="3 6" id="KW-1133">Transmembrane helix</keyword>
<dbReference type="SUPFAM" id="SSF103473">
    <property type="entry name" value="MFS general substrate transporter"/>
    <property type="match status" value="1"/>
</dbReference>
<feature type="transmembrane region" description="Helical" evidence="6">
    <location>
        <begin position="163"/>
        <end position="187"/>
    </location>
</feature>
<feature type="transmembrane region" description="Helical" evidence="6">
    <location>
        <begin position="105"/>
        <end position="124"/>
    </location>
</feature>
<feature type="transmembrane region" description="Helical" evidence="6">
    <location>
        <begin position="287"/>
        <end position="315"/>
    </location>
</feature>
<keyword evidence="2 6" id="KW-0812">Transmembrane</keyword>
<dbReference type="InterPro" id="IPR011701">
    <property type="entry name" value="MFS"/>
</dbReference>
<feature type="transmembrane region" description="Helical" evidence="6">
    <location>
        <begin position="392"/>
        <end position="415"/>
    </location>
</feature>
<protein>
    <submittedName>
        <fullName evidence="8">MFS transporter</fullName>
    </submittedName>
</protein>
<dbReference type="PANTHER" id="PTHR42718:SF39">
    <property type="entry name" value="ACTINORHODIN TRANSPORTER-RELATED"/>
    <property type="match status" value="1"/>
</dbReference>
<dbReference type="EMBL" id="JBHUFL010000002">
    <property type="protein sequence ID" value="MFD1835121.1"/>
    <property type="molecule type" value="Genomic_DNA"/>
</dbReference>
<feature type="transmembrane region" description="Helical" evidence="6">
    <location>
        <begin position="193"/>
        <end position="213"/>
    </location>
</feature>
<evidence type="ECO:0000313" key="9">
    <source>
        <dbReference type="Proteomes" id="UP001597280"/>
    </source>
</evidence>
<evidence type="ECO:0000256" key="4">
    <source>
        <dbReference type="ARBA" id="ARBA00023136"/>
    </source>
</evidence>
<evidence type="ECO:0000256" key="5">
    <source>
        <dbReference type="SAM" id="MobiDB-lite"/>
    </source>
</evidence>
<accession>A0ABW4PWM6</accession>
<feature type="transmembrane region" description="Helical" evidence="6">
    <location>
        <begin position="40"/>
        <end position="61"/>
    </location>
</feature>
<feature type="transmembrane region" description="Helical" evidence="6">
    <location>
        <begin position="130"/>
        <end position="151"/>
    </location>
</feature>
<feature type="transmembrane region" description="Helical" evidence="6">
    <location>
        <begin position="335"/>
        <end position="356"/>
    </location>
</feature>
<keyword evidence="4 6" id="KW-0472">Membrane</keyword>
<feature type="region of interest" description="Disordered" evidence="5">
    <location>
        <begin position="1"/>
        <end position="30"/>
    </location>
</feature>
<feature type="transmembrane region" description="Helical" evidence="6">
    <location>
        <begin position="225"/>
        <end position="248"/>
    </location>
</feature>
<dbReference type="InterPro" id="IPR020846">
    <property type="entry name" value="MFS_dom"/>
</dbReference>
<feature type="transmembrane region" description="Helical" evidence="6">
    <location>
        <begin position="465"/>
        <end position="485"/>
    </location>
</feature>
<feature type="transmembrane region" description="Helical" evidence="6">
    <location>
        <begin position="254"/>
        <end position="275"/>
    </location>
</feature>
<dbReference type="PROSITE" id="PS50850">
    <property type="entry name" value="MFS"/>
    <property type="match status" value="1"/>
</dbReference>
<feature type="transmembrane region" description="Helical" evidence="6">
    <location>
        <begin position="436"/>
        <end position="453"/>
    </location>
</feature>
<feature type="domain" description="Major facilitator superfamily (MFS) profile" evidence="7">
    <location>
        <begin position="34"/>
        <end position="486"/>
    </location>
</feature>
<keyword evidence="9" id="KW-1185">Reference proteome</keyword>